<reference evidence="1" key="1">
    <citation type="submission" date="2022-09" db="EMBL/GenBank/DDBJ databases">
        <title>Interaction between co-microsymbionts with complementary sets of symbiotic genes in legume-rhizobium systems.</title>
        <authorList>
            <person name="Safronova V."/>
            <person name="Sazanova A."/>
            <person name="Afonin A."/>
            <person name="Chirak E."/>
        </authorList>
    </citation>
    <scope>NUCLEOTIDE SEQUENCE</scope>
    <source>
        <strain evidence="1">A18/3m</strain>
    </source>
</reference>
<organism evidence="1 2">
    <name type="scientific">Phyllobacterium zundukense</name>
    <dbReference type="NCBI Taxonomy" id="1867719"/>
    <lineage>
        <taxon>Bacteria</taxon>
        <taxon>Pseudomonadati</taxon>
        <taxon>Pseudomonadota</taxon>
        <taxon>Alphaproteobacteria</taxon>
        <taxon>Hyphomicrobiales</taxon>
        <taxon>Phyllobacteriaceae</taxon>
        <taxon>Phyllobacterium</taxon>
    </lineage>
</organism>
<dbReference type="EMBL" id="CP104970">
    <property type="protein sequence ID" value="UXN57398.1"/>
    <property type="molecule type" value="Genomic_DNA"/>
</dbReference>
<evidence type="ECO:0000313" key="2">
    <source>
        <dbReference type="Proteomes" id="UP001061991"/>
    </source>
</evidence>
<sequence length="270" mass="29966">MSNDTVAALHFRNTGSKGCVRPHRIALVCVGMLLVVSAIWLMQWDWVPKYSSAIAYGVWLTLVMLVVSCGLGFVLSVPIGLVQVAGPWPLARLARSYSNIIRGTPLLLQLWIIYYGLGSVLPRYPGIRGSVLWPYIREAWPYALVALVVSFSAYAGEVMRGAFAGVPRGELEAGRAFGMSRWTVFRRIWFPRAVSRVLPTLGGETVLMLKGIPLVATITVPDLYGVFSKVRQETFIIYEPLLLLALIYCCLTGIIVGLFRFFESKTPARH</sequence>
<gene>
    <name evidence="1" type="ORF">N8E88_03300</name>
</gene>
<keyword evidence="1" id="KW-0614">Plasmid</keyword>
<proteinExistence type="predicted"/>
<accession>A0ACD4CUX8</accession>
<keyword evidence="2" id="KW-1185">Reference proteome</keyword>
<geneLocation type="plasmid" evidence="1 2">
    <name>p_unnamed3</name>
</geneLocation>
<protein>
    <submittedName>
        <fullName evidence="1">ABC transporter permease</fullName>
    </submittedName>
</protein>
<name>A0ACD4CUX8_9HYPH</name>
<dbReference type="Proteomes" id="UP001061991">
    <property type="component" value="Plasmid p_unnamed3"/>
</dbReference>
<evidence type="ECO:0000313" key="1">
    <source>
        <dbReference type="EMBL" id="UXN57398.1"/>
    </source>
</evidence>